<dbReference type="PANTHER" id="PTHR13378">
    <property type="entry name" value="REGULATOR COMPLEX PROTEIN LAMTOR3"/>
    <property type="match status" value="1"/>
</dbReference>
<evidence type="ECO:0000313" key="2">
    <source>
        <dbReference type="EMBL" id="CAL1292825.1"/>
    </source>
</evidence>
<dbReference type="SUPFAM" id="SSF103196">
    <property type="entry name" value="Roadblock/LC7 domain"/>
    <property type="match status" value="1"/>
</dbReference>
<dbReference type="GO" id="GO:0071986">
    <property type="term" value="C:Ragulator complex"/>
    <property type="evidence" value="ECO:0007669"/>
    <property type="project" value="TreeGrafter"/>
</dbReference>
<dbReference type="PANTHER" id="PTHR13378:SF1">
    <property type="entry name" value="RAGULATOR COMPLEX PROTEIN LAMTOR3"/>
    <property type="match status" value="1"/>
</dbReference>
<dbReference type="Proteomes" id="UP001497382">
    <property type="component" value="Unassembled WGS sequence"/>
</dbReference>
<dbReference type="SMART" id="SM01278">
    <property type="entry name" value="MAPKK1_Int"/>
    <property type="match status" value="1"/>
</dbReference>
<comment type="similarity">
    <text evidence="1">Belongs to the LAMTOR3 family.</text>
</comment>
<dbReference type="Pfam" id="PF08923">
    <property type="entry name" value="MAPKK1_Int"/>
    <property type="match status" value="1"/>
</dbReference>
<evidence type="ECO:0000313" key="3">
    <source>
        <dbReference type="Proteomes" id="UP001497382"/>
    </source>
</evidence>
<gene>
    <name evidence="2" type="ORF">LARSCL_LOCUS17867</name>
</gene>
<dbReference type="GO" id="GO:0071230">
    <property type="term" value="P:cellular response to amino acid stimulus"/>
    <property type="evidence" value="ECO:0007669"/>
    <property type="project" value="TreeGrafter"/>
</dbReference>
<name>A0AAV2B9A7_9ARAC</name>
<dbReference type="GO" id="GO:0032008">
    <property type="term" value="P:positive regulation of TOR signaling"/>
    <property type="evidence" value="ECO:0007669"/>
    <property type="project" value="TreeGrafter"/>
</dbReference>
<dbReference type="AlphaFoldDB" id="A0AAV2B9A7"/>
<reference evidence="2 3" key="1">
    <citation type="submission" date="2024-04" db="EMBL/GenBank/DDBJ databases">
        <authorList>
            <person name="Rising A."/>
            <person name="Reimegard J."/>
            <person name="Sonavane S."/>
            <person name="Akerstrom W."/>
            <person name="Nylinder S."/>
            <person name="Hedman E."/>
            <person name="Kallberg Y."/>
        </authorList>
    </citation>
    <scope>NUCLEOTIDE SEQUENCE [LARGE SCALE GENOMIC DNA]</scope>
</reference>
<accession>A0AAV2B9A7</accession>
<dbReference type="EMBL" id="CAXIEN010000314">
    <property type="protein sequence ID" value="CAL1292825.1"/>
    <property type="molecule type" value="Genomic_DNA"/>
</dbReference>
<evidence type="ECO:0000256" key="1">
    <source>
        <dbReference type="ARBA" id="ARBA00005356"/>
    </source>
</evidence>
<sequence>MARFAARAAAISQWNVTHSDVHLYQENEVQNTDEKMTNADYGGGDNPEVARKYLQDIIKRVDGLRAIVITDRDGIPVIKVNAAEIQDPVSKPNFLASVTLAIEQAGKLGNGRNNRIICMFNTIQVIHLNKSPLMISLIASSKANTGILLNLESELDGLVEDLRTAIEA</sequence>
<keyword evidence="3" id="KW-1185">Reference proteome</keyword>
<evidence type="ECO:0008006" key="4">
    <source>
        <dbReference type="Google" id="ProtNLM"/>
    </source>
</evidence>
<proteinExistence type="inferred from homology"/>
<dbReference type="InterPro" id="IPR015019">
    <property type="entry name" value="LAMTOR3"/>
</dbReference>
<organism evidence="2 3">
    <name type="scientific">Larinioides sclopetarius</name>
    <dbReference type="NCBI Taxonomy" id="280406"/>
    <lineage>
        <taxon>Eukaryota</taxon>
        <taxon>Metazoa</taxon>
        <taxon>Ecdysozoa</taxon>
        <taxon>Arthropoda</taxon>
        <taxon>Chelicerata</taxon>
        <taxon>Arachnida</taxon>
        <taxon>Araneae</taxon>
        <taxon>Araneomorphae</taxon>
        <taxon>Entelegynae</taxon>
        <taxon>Araneoidea</taxon>
        <taxon>Araneidae</taxon>
        <taxon>Larinioides</taxon>
    </lineage>
</organism>
<dbReference type="Gene3D" id="3.30.450.30">
    <property type="entry name" value="Dynein light chain 2a, cytoplasmic"/>
    <property type="match status" value="1"/>
</dbReference>
<comment type="caution">
    <text evidence="2">The sequence shown here is derived from an EMBL/GenBank/DDBJ whole genome shotgun (WGS) entry which is preliminary data.</text>
</comment>
<dbReference type="FunFam" id="3.30.450.30:FF:000003">
    <property type="entry name" value="ragulator complex protein LAMTOR3 homolog"/>
    <property type="match status" value="1"/>
</dbReference>
<protein>
    <recommendedName>
        <fullName evidence="4">Ragulator complex protein LAMTOR3</fullName>
    </recommendedName>
</protein>